<keyword evidence="3" id="KW-1185">Reference proteome</keyword>
<dbReference type="AlphaFoldDB" id="A0A7S4E8Z8"/>
<organism evidence="1">
    <name type="scientific">Pelagomonas calceolata</name>
    <dbReference type="NCBI Taxonomy" id="35677"/>
    <lineage>
        <taxon>Eukaryota</taxon>
        <taxon>Sar</taxon>
        <taxon>Stramenopiles</taxon>
        <taxon>Ochrophyta</taxon>
        <taxon>Pelagophyceae</taxon>
        <taxon>Pelagomonadales</taxon>
        <taxon>Pelagomonadaceae</taxon>
        <taxon>Pelagomonas</taxon>
    </lineage>
</organism>
<sequence>MEAAKDAASRRRVDQAARFPDANDVLTAIMAFLDVRTVGGVAAQMSRRWRRAAVTPALWQGFVQRRWPDVWSGLAARKALDARALYARLACPQPRRETTPEGVLVLFELKVDGKTLISATAPLDEMQRQSAAASSSYYENTLRLRPAPSAAYDVLVAQVAAEDPIRNRAREISMGKRNISWKEALEQAGGVPSRMTEGTVRASLSLIRRADGAVVRTELELMATCNQGIEFNGTLYPIQPERSWVRRRAMARQDKHEATLRAAGATPEEVERKRRGGDVRELGLDLYLTFDGRPADFPMGFSEMIAEAWQPGDVAMIFREDTFDGFCELPDGDKDQGCVGISAGYSSSMKLDTCALDGLEWTGV</sequence>
<dbReference type="EMBL" id="HBIW01015242">
    <property type="protein sequence ID" value="CAE0697704.1"/>
    <property type="molecule type" value="Transcribed_RNA"/>
</dbReference>
<evidence type="ECO:0000313" key="2">
    <source>
        <dbReference type="EMBL" id="CAH0375157.1"/>
    </source>
</evidence>
<evidence type="ECO:0000313" key="3">
    <source>
        <dbReference type="Proteomes" id="UP000789595"/>
    </source>
</evidence>
<reference evidence="2" key="2">
    <citation type="submission" date="2021-11" db="EMBL/GenBank/DDBJ databases">
        <authorList>
            <consortium name="Genoscope - CEA"/>
            <person name="William W."/>
        </authorList>
    </citation>
    <scope>NUCLEOTIDE SEQUENCE</scope>
</reference>
<dbReference type="SUPFAM" id="SSF81383">
    <property type="entry name" value="F-box domain"/>
    <property type="match status" value="1"/>
</dbReference>
<protein>
    <recommendedName>
        <fullName evidence="4">F-box domain-containing protein</fullName>
    </recommendedName>
</protein>
<dbReference type="Gene3D" id="1.20.1280.50">
    <property type="match status" value="1"/>
</dbReference>
<evidence type="ECO:0008006" key="4">
    <source>
        <dbReference type="Google" id="ProtNLM"/>
    </source>
</evidence>
<dbReference type="InterPro" id="IPR036047">
    <property type="entry name" value="F-box-like_dom_sf"/>
</dbReference>
<reference evidence="1" key="1">
    <citation type="submission" date="2021-01" db="EMBL/GenBank/DDBJ databases">
        <authorList>
            <person name="Corre E."/>
            <person name="Pelletier E."/>
            <person name="Niang G."/>
            <person name="Scheremetjew M."/>
            <person name="Finn R."/>
            <person name="Kale V."/>
            <person name="Holt S."/>
            <person name="Cochrane G."/>
            <person name="Meng A."/>
            <person name="Brown T."/>
            <person name="Cohen L."/>
        </authorList>
    </citation>
    <scope>NUCLEOTIDE SEQUENCE</scope>
    <source>
        <strain evidence="1">CCMP1756</strain>
    </source>
</reference>
<gene>
    <name evidence="1" type="ORF">PCAL00307_LOCUS13140</name>
    <name evidence="2" type="ORF">PECAL_4P24800</name>
</gene>
<dbReference type="EMBL" id="CAKKNE010000004">
    <property type="protein sequence ID" value="CAH0375157.1"/>
    <property type="molecule type" value="Genomic_DNA"/>
</dbReference>
<dbReference type="Proteomes" id="UP000789595">
    <property type="component" value="Unassembled WGS sequence"/>
</dbReference>
<evidence type="ECO:0000313" key="1">
    <source>
        <dbReference type="EMBL" id="CAE0697704.1"/>
    </source>
</evidence>
<proteinExistence type="predicted"/>
<accession>A0A7S4E8Z8</accession>
<name>A0A7S4E8Z8_9STRA</name>